<feature type="domain" description="Enolase N-terminal" evidence="11">
    <location>
        <begin position="504"/>
        <end position="709"/>
    </location>
</feature>
<gene>
    <name evidence="12" type="ORF">A2Y85_05960</name>
</gene>
<dbReference type="PANTHER" id="PTHR11902">
    <property type="entry name" value="ENOLASE"/>
    <property type="match status" value="1"/>
</dbReference>
<dbReference type="GO" id="GO:0006096">
    <property type="term" value="P:glycolytic process"/>
    <property type="evidence" value="ECO:0007669"/>
    <property type="project" value="UniProtKB-UniPathway"/>
</dbReference>
<evidence type="ECO:0000256" key="4">
    <source>
        <dbReference type="ARBA" id="ARBA00017068"/>
    </source>
</evidence>
<feature type="transmembrane region" description="Helical" evidence="9">
    <location>
        <begin position="79"/>
        <end position="97"/>
    </location>
</feature>
<proteinExistence type="inferred from homology"/>
<dbReference type="PANTHER" id="PTHR11902:SF1">
    <property type="entry name" value="ENOLASE"/>
    <property type="match status" value="1"/>
</dbReference>
<evidence type="ECO:0000256" key="8">
    <source>
        <dbReference type="ARBA" id="ARBA00023239"/>
    </source>
</evidence>
<evidence type="ECO:0000259" key="10">
    <source>
        <dbReference type="SMART" id="SM01192"/>
    </source>
</evidence>
<dbReference type="Proteomes" id="UP000177025">
    <property type="component" value="Unassembled WGS sequence"/>
</dbReference>
<comment type="similarity">
    <text evidence="2">Belongs to the enolase family.</text>
</comment>
<reference evidence="12 13" key="1">
    <citation type="journal article" date="2016" name="Nat. Commun.">
        <title>Thousands of microbial genomes shed light on interconnected biogeochemical processes in an aquifer system.</title>
        <authorList>
            <person name="Anantharaman K."/>
            <person name="Brown C.T."/>
            <person name="Hug L.A."/>
            <person name="Sharon I."/>
            <person name="Castelle C.J."/>
            <person name="Probst A.J."/>
            <person name="Thomas B.C."/>
            <person name="Singh A."/>
            <person name="Wilkins M.J."/>
            <person name="Karaoz U."/>
            <person name="Brodie E.L."/>
            <person name="Williams K.H."/>
            <person name="Hubbard S.S."/>
            <person name="Banfield J.F."/>
        </authorList>
    </citation>
    <scope>NUCLEOTIDE SEQUENCE [LARGE SCALE GENOMIC DNA]</scope>
</reference>
<comment type="caution">
    <text evidence="12">The sequence shown here is derived from an EMBL/GenBank/DDBJ whole genome shotgun (WGS) entry which is preliminary data.</text>
</comment>
<evidence type="ECO:0000256" key="6">
    <source>
        <dbReference type="ARBA" id="ARBA00022842"/>
    </source>
</evidence>
<dbReference type="PRINTS" id="PR00148">
    <property type="entry name" value="ENOLASE"/>
</dbReference>
<dbReference type="SUPFAM" id="SSF51604">
    <property type="entry name" value="Enolase C-terminal domain-like"/>
    <property type="match status" value="1"/>
</dbReference>
<organism evidence="12 13">
    <name type="scientific">candidate division WOR-3 bacterium RBG_13_43_14</name>
    <dbReference type="NCBI Taxonomy" id="1802590"/>
    <lineage>
        <taxon>Bacteria</taxon>
        <taxon>Bacteria division WOR-3</taxon>
    </lineage>
</organism>
<dbReference type="UniPathway" id="UPA00109">
    <property type="reaction ID" value="UER00187"/>
</dbReference>
<evidence type="ECO:0000256" key="1">
    <source>
        <dbReference type="ARBA" id="ARBA00005031"/>
    </source>
</evidence>
<keyword evidence="9" id="KW-0472">Membrane</keyword>
<dbReference type="Gene3D" id="3.20.20.120">
    <property type="entry name" value="Enolase-like C-terminal domain"/>
    <property type="match status" value="1"/>
</dbReference>
<dbReference type="SUPFAM" id="SSF54826">
    <property type="entry name" value="Enolase N-terminal domain-like"/>
    <property type="match status" value="1"/>
</dbReference>
<feature type="transmembrane region" description="Helical" evidence="9">
    <location>
        <begin position="33"/>
        <end position="51"/>
    </location>
</feature>
<sequence>MGHYLRAVQLDALNDNLISEAQQRMRNPFFKKMIWYIQMFLTIPYGKFSGIKKQGLTYYPEAPFNLSVAAAGPLASRNLAIFSLPLAVVLLSLGLILHSDAAIYAGRLCLGLGAVGLIDFLLADPGKYREYVSREKVAKIKSSSITKSQEKESWWDQVKVITEMMRRQRIHEITLPDGEQLKAPWQFRNCGMGGRHTEKEYPESNISCQELMFVPLCAKNYEEAQMITITLQNRFKEVLENEPGARVMGIGLEGGLAPYVTKDAGDKVPEERLWRLAKQTILDIGYEPGQEVAIAFDHAASELSNSFRKEFNQADSIGMYYFWRGEEKTEMSRDQLLELYLKSINAVPVVSFEDAYAEDDFEGWRMLLDKLGDRFFIIGDDLVTTRDSAIEDCADKKLMNTALIKANQIGTLAETMLAMLVALGKGLEIVVSHRSKSPNEDMEPQIALAANALGLKCGGGSNTERLLKYGAIIKIMKDMEQTILKEYKVPASPLTKDFLENLVITEVLAFEEPTNSGLPTVGVEICVGIQGNRQYRRLLRFAGATPLGTSAGAGEALHLVDSIIEESSLVKKYKDLFVERPDHTYLFKNEITREMIKSHNNKELSDLYYHAQRFDGRGCLNAVSNVMDIIAPHYINKKVTEIKSIIEVDRVMLKLEYELAAKLGKVGNSDPVELMQRKANLGMNAILSMSLALARLIAHFQGKELWQVLREEMKKVVVRLIDKYGDFNMIGQVVEKERFNMILAEKDKNKTLDKKMTYDELIAVLRLIEPLLKERKIKLYQALREQMTLYNII</sequence>
<keyword evidence="8" id="KW-0456">Lyase</keyword>
<evidence type="ECO:0000259" key="11">
    <source>
        <dbReference type="SMART" id="SM01193"/>
    </source>
</evidence>
<dbReference type="GO" id="GO:0000287">
    <property type="term" value="F:magnesium ion binding"/>
    <property type="evidence" value="ECO:0007669"/>
    <property type="project" value="InterPro"/>
</dbReference>
<dbReference type="EMBL" id="MEUM01000120">
    <property type="protein sequence ID" value="OGC41101.1"/>
    <property type="molecule type" value="Genomic_DNA"/>
</dbReference>
<evidence type="ECO:0000256" key="3">
    <source>
        <dbReference type="ARBA" id="ARBA00012058"/>
    </source>
</evidence>
<name>A0A1F4U875_UNCW3</name>
<evidence type="ECO:0000256" key="2">
    <source>
        <dbReference type="ARBA" id="ARBA00009604"/>
    </source>
</evidence>
<keyword evidence="5" id="KW-0964">Secreted</keyword>
<comment type="pathway">
    <text evidence="1">Carbohydrate degradation; glycolysis; pyruvate from D-glyceraldehyde 3-phosphate: step 4/5.</text>
</comment>
<dbReference type="InterPro" id="IPR000941">
    <property type="entry name" value="Enolase"/>
</dbReference>
<dbReference type="GO" id="GO:0000015">
    <property type="term" value="C:phosphopyruvate hydratase complex"/>
    <property type="evidence" value="ECO:0007669"/>
    <property type="project" value="InterPro"/>
</dbReference>
<accession>A0A1F4U875</accession>
<dbReference type="InterPro" id="IPR020811">
    <property type="entry name" value="Enolase_N"/>
</dbReference>
<keyword evidence="6" id="KW-0460">Magnesium</keyword>
<dbReference type="InterPro" id="IPR020810">
    <property type="entry name" value="Enolase_C"/>
</dbReference>
<evidence type="ECO:0000313" key="13">
    <source>
        <dbReference type="Proteomes" id="UP000177025"/>
    </source>
</evidence>
<dbReference type="EC" id="4.2.1.11" evidence="3"/>
<evidence type="ECO:0000256" key="9">
    <source>
        <dbReference type="SAM" id="Phobius"/>
    </source>
</evidence>
<keyword evidence="9" id="KW-1133">Transmembrane helix</keyword>
<protein>
    <recommendedName>
        <fullName evidence="4">Enolase</fullName>
        <ecNumber evidence="3">4.2.1.11</ecNumber>
    </recommendedName>
</protein>
<dbReference type="SMART" id="SM01193">
    <property type="entry name" value="Enolase_N"/>
    <property type="match status" value="1"/>
</dbReference>
<dbReference type="Gene3D" id="3.30.390.10">
    <property type="entry name" value="Enolase-like, N-terminal domain"/>
    <property type="match status" value="1"/>
</dbReference>
<keyword evidence="9" id="KW-0812">Transmembrane</keyword>
<feature type="transmembrane region" description="Helical" evidence="9">
    <location>
        <begin position="104"/>
        <end position="123"/>
    </location>
</feature>
<dbReference type="SMART" id="SM01192">
    <property type="entry name" value="Enolase_C"/>
    <property type="match status" value="1"/>
</dbReference>
<evidence type="ECO:0000256" key="7">
    <source>
        <dbReference type="ARBA" id="ARBA00023152"/>
    </source>
</evidence>
<dbReference type="Pfam" id="PF00113">
    <property type="entry name" value="Enolase_C"/>
    <property type="match status" value="1"/>
</dbReference>
<feature type="domain" description="Enolase C-terminal TIM barrel" evidence="10">
    <location>
        <begin position="198"/>
        <end position="489"/>
    </location>
</feature>
<keyword evidence="7" id="KW-0324">Glycolysis</keyword>
<dbReference type="InterPro" id="IPR029017">
    <property type="entry name" value="Enolase-like_N"/>
</dbReference>
<evidence type="ECO:0000256" key="5">
    <source>
        <dbReference type="ARBA" id="ARBA00022525"/>
    </source>
</evidence>
<evidence type="ECO:0000313" key="12">
    <source>
        <dbReference type="EMBL" id="OGC41101.1"/>
    </source>
</evidence>
<dbReference type="GO" id="GO:0004634">
    <property type="term" value="F:phosphopyruvate hydratase activity"/>
    <property type="evidence" value="ECO:0007669"/>
    <property type="project" value="UniProtKB-EC"/>
</dbReference>
<dbReference type="AlphaFoldDB" id="A0A1F4U875"/>
<dbReference type="InterPro" id="IPR036849">
    <property type="entry name" value="Enolase-like_C_sf"/>
</dbReference>